<dbReference type="Proteomes" id="UP001206925">
    <property type="component" value="Unassembled WGS sequence"/>
</dbReference>
<keyword evidence="1" id="KW-1133">Transmembrane helix</keyword>
<reference evidence="2" key="1">
    <citation type="submission" date="2022-06" db="EMBL/GenBank/DDBJ databases">
        <title>Uncovering the hologenomic basis of an extraordinary plant invasion.</title>
        <authorList>
            <person name="Bieker V.C."/>
            <person name="Martin M.D."/>
            <person name="Gilbert T."/>
            <person name="Hodgins K."/>
            <person name="Battlay P."/>
            <person name="Petersen B."/>
            <person name="Wilson J."/>
        </authorList>
    </citation>
    <scope>NUCLEOTIDE SEQUENCE</scope>
    <source>
        <strain evidence="2">AA19_3_7</strain>
        <tissue evidence="2">Leaf</tissue>
    </source>
</reference>
<accession>A0AAD5C2X2</accession>
<evidence type="ECO:0000313" key="2">
    <source>
        <dbReference type="EMBL" id="KAI7734371.1"/>
    </source>
</evidence>
<gene>
    <name evidence="2" type="ORF">M8C21_006008</name>
</gene>
<evidence type="ECO:0000256" key="1">
    <source>
        <dbReference type="SAM" id="Phobius"/>
    </source>
</evidence>
<keyword evidence="3" id="KW-1185">Reference proteome</keyword>
<protein>
    <submittedName>
        <fullName evidence="2">Uncharacterized protein</fullName>
    </submittedName>
</protein>
<organism evidence="2 3">
    <name type="scientific">Ambrosia artemisiifolia</name>
    <name type="common">Common ragweed</name>
    <dbReference type="NCBI Taxonomy" id="4212"/>
    <lineage>
        <taxon>Eukaryota</taxon>
        <taxon>Viridiplantae</taxon>
        <taxon>Streptophyta</taxon>
        <taxon>Embryophyta</taxon>
        <taxon>Tracheophyta</taxon>
        <taxon>Spermatophyta</taxon>
        <taxon>Magnoliopsida</taxon>
        <taxon>eudicotyledons</taxon>
        <taxon>Gunneridae</taxon>
        <taxon>Pentapetalae</taxon>
        <taxon>asterids</taxon>
        <taxon>campanulids</taxon>
        <taxon>Asterales</taxon>
        <taxon>Asteraceae</taxon>
        <taxon>Asteroideae</taxon>
        <taxon>Heliantheae alliance</taxon>
        <taxon>Heliantheae</taxon>
        <taxon>Ambrosia</taxon>
    </lineage>
</organism>
<comment type="caution">
    <text evidence="2">The sequence shown here is derived from an EMBL/GenBank/DDBJ whole genome shotgun (WGS) entry which is preliminary data.</text>
</comment>
<keyword evidence="1" id="KW-0472">Membrane</keyword>
<feature type="non-terminal residue" evidence="2">
    <location>
        <position position="1"/>
    </location>
</feature>
<keyword evidence="1" id="KW-0812">Transmembrane</keyword>
<name>A0AAD5C2X2_AMBAR</name>
<feature type="transmembrane region" description="Helical" evidence="1">
    <location>
        <begin position="38"/>
        <end position="58"/>
    </location>
</feature>
<evidence type="ECO:0000313" key="3">
    <source>
        <dbReference type="Proteomes" id="UP001206925"/>
    </source>
</evidence>
<proteinExistence type="predicted"/>
<dbReference type="EMBL" id="JAMZMK010009743">
    <property type="protein sequence ID" value="KAI7734371.1"/>
    <property type="molecule type" value="Genomic_DNA"/>
</dbReference>
<dbReference type="AlphaFoldDB" id="A0AAD5C2X2"/>
<sequence>MFMLTTERLLTIKFAILNTVTSTFVLRIDRLEPPIPPITMFFSIILVSLQISCMSLCIRYAMLQQVVVVSTNFPSFI</sequence>